<feature type="compositionally biased region" description="Low complexity" evidence="1">
    <location>
        <begin position="46"/>
        <end position="58"/>
    </location>
</feature>
<keyword evidence="2" id="KW-0732">Signal</keyword>
<gene>
    <name evidence="3" type="ORF">OAUR00152_LOCUS17475</name>
</gene>
<feature type="region of interest" description="Disordered" evidence="1">
    <location>
        <begin position="36"/>
        <end position="58"/>
    </location>
</feature>
<evidence type="ECO:0000256" key="1">
    <source>
        <dbReference type="SAM" id="MobiDB-lite"/>
    </source>
</evidence>
<accession>A0A7S4IYH2</accession>
<dbReference type="AlphaFoldDB" id="A0A7S4IYH2"/>
<proteinExistence type="predicted"/>
<feature type="signal peptide" evidence="2">
    <location>
        <begin position="1"/>
        <end position="24"/>
    </location>
</feature>
<dbReference type="EMBL" id="HBKQ01025833">
    <property type="protein sequence ID" value="CAE2243561.1"/>
    <property type="molecule type" value="Transcribed_RNA"/>
</dbReference>
<name>A0A7S4IYH2_9STRA</name>
<reference evidence="3" key="1">
    <citation type="submission" date="2021-01" db="EMBL/GenBank/DDBJ databases">
        <authorList>
            <person name="Corre E."/>
            <person name="Pelletier E."/>
            <person name="Niang G."/>
            <person name="Scheremetjew M."/>
            <person name="Finn R."/>
            <person name="Kale V."/>
            <person name="Holt S."/>
            <person name="Cochrane G."/>
            <person name="Meng A."/>
            <person name="Brown T."/>
            <person name="Cohen L."/>
        </authorList>
    </citation>
    <scope>NUCLEOTIDE SEQUENCE</scope>
    <source>
        <strain evidence="3">Isolate 1302-5</strain>
    </source>
</reference>
<feature type="chain" id="PRO_5030548680" evidence="2">
    <location>
        <begin position="25"/>
        <end position="538"/>
    </location>
</feature>
<evidence type="ECO:0000256" key="2">
    <source>
        <dbReference type="SAM" id="SignalP"/>
    </source>
</evidence>
<sequence>MGLFRWSSALLVALLASSSSSTNAASIGGGPSAVLVDGATGTASRSPPGGSVPSTSGGVIAVVGEPSSLGLDDSSAADGSVTAFSGGGGDGGGPAVLTAGGSGASVGAASSSAGAVVVTGETSGDVERGLGDSGAGRTLSAVFSAKLSLAAAAADEEEGERTLLIFAVSPEGIDAIDEEATLTGVRAVFDAEAAAAGRDAALEDLYEVRVAGVSSEEDAQKVLEEASAAASRSPLSSPDAPPVSSAVFDSYSKLSSSPSDDSPAIAAAVLACDSASSRCRRSSRARLAGWKSRAARGLSVDRFGKEASALLDRTLASYDRDTSVAAGLSSSPAPAYRLEVRSKLRARLESSVGELFELQASHLRRKTLKSFDAALIRATRSAERMDDAPHAGDERAIARRTALFAFDASLGELEVPSLGLTKSKALAEMAGALNDALTSFEDNPSAKLKAVKEVQKKAAKERKPGERSVDAKIDLVAMIRPDGFGNLQGFVGYQTPWGSQVTVGFQNDADSPEVIGQFGGVRPPFLRVQPKLKLDIEL</sequence>
<protein>
    <submittedName>
        <fullName evidence="3">Uncharacterized protein</fullName>
    </submittedName>
</protein>
<evidence type="ECO:0000313" key="3">
    <source>
        <dbReference type="EMBL" id="CAE2243561.1"/>
    </source>
</evidence>
<organism evidence="3">
    <name type="scientific">Odontella aurita</name>
    <dbReference type="NCBI Taxonomy" id="265563"/>
    <lineage>
        <taxon>Eukaryota</taxon>
        <taxon>Sar</taxon>
        <taxon>Stramenopiles</taxon>
        <taxon>Ochrophyta</taxon>
        <taxon>Bacillariophyta</taxon>
        <taxon>Mediophyceae</taxon>
        <taxon>Biddulphiophycidae</taxon>
        <taxon>Eupodiscales</taxon>
        <taxon>Odontellaceae</taxon>
        <taxon>Odontella</taxon>
    </lineage>
</organism>